<reference evidence="7" key="1">
    <citation type="journal article" date="2019" name="Int. J. Syst. Evol. Microbiol.">
        <title>The Global Catalogue of Microorganisms (GCM) 10K type strain sequencing project: providing services to taxonomists for standard genome sequencing and annotation.</title>
        <authorList>
            <consortium name="The Broad Institute Genomics Platform"/>
            <consortium name="The Broad Institute Genome Sequencing Center for Infectious Disease"/>
            <person name="Wu L."/>
            <person name="Ma J."/>
        </authorList>
    </citation>
    <scope>NUCLEOTIDE SEQUENCE [LARGE SCALE GENOMIC DNA]</scope>
    <source>
        <strain evidence="7">CCUG 2113</strain>
    </source>
</reference>
<dbReference type="SMART" id="SM00612">
    <property type="entry name" value="Kelch"/>
    <property type="match status" value="10"/>
</dbReference>
<dbReference type="RefSeq" id="WP_162239728.1">
    <property type="nucleotide sequence ID" value="NZ_JAMXAX010000008.1"/>
</dbReference>
<dbReference type="Pfam" id="PF01344">
    <property type="entry name" value="Kelch_1"/>
    <property type="match status" value="1"/>
</dbReference>
<feature type="domain" description="Bacterial repeat" evidence="5">
    <location>
        <begin position="780"/>
        <end position="849"/>
    </location>
</feature>
<dbReference type="Pfam" id="PF18203">
    <property type="entry name" value="IPTL-CTERM"/>
    <property type="match status" value="1"/>
</dbReference>
<keyword evidence="2" id="KW-0677">Repeat</keyword>
<dbReference type="InterPro" id="IPR015915">
    <property type="entry name" value="Kelch-typ_b-propeller"/>
</dbReference>
<dbReference type="InterPro" id="IPR044060">
    <property type="entry name" value="Bacterial_rp_domain"/>
</dbReference>
<dbReference type="SUPFAM" id="SSF50965">
    <property type="entry name" value="Galactose oxidase, central domain"/>
    <property type="match status" value="1"/>
</dbReference>
<gene>
    <name evidence="6" type="ORF">ACFOW3_04075</name>
</gene>
<feature type="domain" description="Bacterial repeat" evidence="5">
    <location>
        <begin position="707"/>
        <end position="777"/>
    </location>
</feature>
<dbReference type="InterPro" id="IPR037293">
    <property type="entry name" value="Gal_Oxidase_central_sf"/>
</dbReference>
<dbReference type="NCBIfam" id="TIGR04174">
    <property type="entry name" value="IPTL_CTERM"/>
    <property type="match status" value="1"/>
</dbReference>
<sequence length="1029" mass="105521">MDRYQPYMDYWWGTLGDMREPRRLHTATQLPYGNRVLLAGGFSGAALASAEVYDAVAGTSVAAPAMSVPRARHTATRLLSGDVLIVGGNQQVGESEVFVQGGGSSGHWSPTGPVQVRREDHTAVLLPSGKVLVAGGRSYLDGALTSVEVYDPATNNWSPAGSMAIARSGHTATLLASGQVLVAGGRDIAMLPLNSAELYDPATNTWASVGPMAFARERHTASLLPSGEVLVAGGYTPNGSPVADSAERFNPLTKVWQTDAPLPEARANHTATLVPTGEVLLLGGEGTTSALESAVRYRYPQGLWADAQDQATARGFQKVVLLPSGKVLAVGGLGAAGAVDTVELYDPALNGWAPAAAMSERRHRHTVTLLASGKVLVAGGVSSKSAEVYDPVTDTWAPTPDMTVVRERHTATRLADGRVLMLGGEGAAAGSAEIYDPDLNTWSAAAAPGRLRSQHSAVLLGTGKVLVLGGDSGNVALAAEVYDPATNSWSEHGLLSMRQATLTRMPSGRVLAVGGYHGNQALSIAYVYDPQTGWSWAGELPGRRARHASVLLSNGRVLITGGDDSAPDSPVSSPYESSLLYDESTGTWTEVARLRTARADLALTLLPSGRVLGVGGTVGANQYTAEVDQYVPEFTVTPVLRTGGYFMPVAPVQALLGDSVSFALHTTPGYRVTAAQGCGGSLVGTVYTTGPITANCNVSATFAVERTVTAVAGAGGSITPSGAQVVPQGGKASFTVTPQPGYQIASVTGCGGTLVQGSYTTALILQDCTVTASFTATQHAITAVAAAGGSINPAGAINVAEGQTGAFTVTPAAGYRIAAVTGCGGTLAGSTYTTAAVTAACTVQARFETLPTPTNTGSGPVNVGVVDGSAGCQLDLAGTGPVAAPAPYPGATLPHGAFRLRLINCQPGETVRVAVTFPDLTGFTVKKYGPTPDSPLSSRYYDPVNLQISGNTVTYDVTDGGWGDNSFGAQDGTINDPVVPVLLAPSPAAIPTLSTWGLGGLAALLGLLVLRGGRRTSARFVGAVAQTRF</sequence>
<keyword evidence="3" id="KW-0472">Membrane</keyword>
<evidence type="ECO:0000256" key="2">
    <source>
        <dbReference type="ARBA" id="ARBA00022737"/>
    </source>
</evidence>
<evidence type="ECO:0000256" key="3">
    <source>
        <dbReference type="SAM" id="Phobius"/>
    </source>
</evidence>
<evidence type="ECO:0000313" key="7">
    <source>
        <dbReference type="Proteomes" id="UP001595693"/>
    </source>
</evidence>
<dbReference type="Proteomes" id="UP001595693">
    <property type="component" value="Unassembled WGS sequence"/>
</dbReference>
<feature type="transmembrane region" description="Helical" evidence="3">
    <location>
        <begin position="988"/>
        <end position="1010"/>
    </location>
</feature>
<dbReference type="InterPro" id="IPR026442">
    <property type="entry name" value="IPTL_CTERM"/>
</dbReference>
<dbReference type="Gene3D" id="2.130.10.80">
    <property type="entry name" value="Galactose oxidase/kelch, beta-propeller"/>
    <property type="match status" value="8"/>
</dbReference>
<organism evidence="6 7">
    <name type="scientific">Acidovorax facilis</name>
    <dbReference type="NCBI Taxonomy" id="12917"/>
    <lineage>
        <taxon>Bacteria</taxon>
        <taxon>Pseudomonadati</taxon>
        <taxon>Pseudomonadota</taxon>
        <taxon>Betaproteobacteria</taxon>
        <taxon>Burkholderiales</taxon>
        <taxon>Comamonadaceae</taxon>
        <taxon>Acidovorax</taxon>
    </lineage>
</organism>
<name>A0ABV8D5Q6_9BURK</name>
<evidence type="ECO:0000313" key="6">
    <source>
        <dbReference type="EMBL" id="MFC3933796.1"/>
    </source>
</evidence>
<comment type="caution">
    <text evidence="6">The sequence shown here is derived from an EMBL/GenBank/DDBJ whole genome shotgun (WGS) entry which is preliminary data.</text>
</comment>
<protein>
    <submittedName>
        <fullName evidence="6">IPTL-CTERM sorting domain-containing protein</fullName>
    </submittedName>
</protein>
<keyword evidence="3" id="KW-0812">Transmembrane</keyword>
<keyword evidence="7" id="KW-1185">Reference proteome</keyword>
<dbReference type="NCBIfam" id="NF041766">
    <property type="entry name" value="choice_anch_U"/>
    <property type="match status" value="1"/>
</dbReference>
<dbReference type="InterPro" id="IPR011043">
    <property type="entry name" value="Gal_Oxase/kelch_b-propeller"/>
</dbReference>
<dbReference type="Pfam" id="PF18998">
    <property type="entry name" value="Flg_new_2"/>
    <property type="match status" value="2"/>
</dbReference>
<dbReference type="PANTHER" id="PTHR24412:SF441">
    <property type="entry name" value="KELCH-LIKE PROTEIN 28"/>
    <property type="match status" value="1"/>
</dbReference>
<accession>A0ABV8D5Q6</accession>
<dbReference type="PANTHER" id="PTHR24412">
    <property type="entry name" value="KELCH PROTEIN"/>
    <property type="match status" value="1"/>
</dbReference>
<evidence type="ECO:0000256" key="1">
    <source>
        <dbReference type="ARBA" id="ARBA00022441"/>
    </source>
</evidence>
<keyword evidence="1" id="KW-0880">Kelch repeat</keyword>
<dbReference type="SUPFAM" id="SSF117281">
    <property type="entry name" value="Kelch motif"/>
    <property type="match status" value="2"/>
</dbReference>
<dbReference type="InterPro" id="IPR006652">
    <property type="entry name" value="Kelch_1"/>
</dbReference>
<evidence type="ECO:0000259" key="4">
    <source>
        <dbReference type="Pfam" id="PF18203"/>
    </source>
</evidence>
<evidence type="ECO:0000259" key="5">
    <source>
        <dbReference type="Pfam" id="PF18998"/>
    </source>
</evidence>
<dbReference type="Pfam" id="PF24681">
    <property type="entry name" value="Kelch_KLHDC2_KLHL20_DRC7"/>
    <property type="match status" value="1"/>
</dbReference>
<dbReference type="EMBL" id="JBHSAJ010000006">
    <property type="protein sequence ID" value="MFC3933796.1"/>
    <property type="molecule type" value="Genomic_DNA"/>
</dbReference>
<feature type="domain" description="IPTL-CTERM protein sorting" evidence="4">
    <location>
        <begin position="988"/>
        <end position="1015"/>
    </location>
</feature>
<keyword evidence="3" id="KW-1133">Transmembrane helix</keyword>
<proteinExistence type="predicted"/>
<dbReference type="InterPro" id="IPR053784">
    <property type="entry name" value="Choice_anch_U_dom"/>
</dbReference>